<dbReference type="Pfam" id="PF00621">
    <property type="entry name" value="RhoGEF"/>
    <property type="match status" value="1"/>
</dbReference>
<feature type="region of interest" description="Disordered" evidence="1">
    <location>
        <begin position="1"/>
        <end position="70"/>
    </location>
</feature>
<feature type="region of interest" description="Disordered" evidence="1">
    <location>
        <begin position="604"/>
        <end position="682"/>
    </location>
</feature>
<feature type="compositionally biased region" description="Polar residues" evidence="1">
    <location>
        <begin position="385"/>
        <end position="407"/>
    </location>
</feature>
<feature type="region of interest" description="Disordered" evidence="1">
    <location>
        <begin position="426"/>
        <end position="451"/>
    </location>
</feature>
<reference evidence="3" key="2">
    <citation type="journal article" date="2022" name="Elife">
        <title>Obligate sexual reproduction of a homothallic fungus closely related to the Cryptococcus pathogenic species complex.</title>
        <authorList>
            <person name="Passer A.R."/>
            <person name="Clancey S.A."/>
            <person name="Shea T."/>
            <person name="David-Palma M."/>
            <person name="Averette A.F."/>
            <person name="Boekhout T."/>
            <person name="Porcel B.M."/>
            <person name="Nowrousian M."/>
            <person name="Cuomo C.A."/>
            <person name="Sun S."/>
            <person name="Heitman J."/>
            <person name="Coelho M.A."/>
        </authorList>
    </citation>
    <scope>NUCLEOTIDE SEQUENCE</scope>
    <source>
        <strain evidence="3">CBS 7841</strain>
    </source>
</reference>
<feature type="domain" description="DH" evidence="2">
    <location>
        <begin position="1150"/>
        <end position="1297"/>
    </location>
</feature>
<dbReference type="InterPro" id="IPR000219">
    <property type="entry name" value="DH_dom"/>
</dbReference>
<feature type="compositionally biased region" description="Polar residues" evidence="1">
    <location>
        <begin position="1088"/>
        <end position="1100"/>
    </location>
</feature>
<dbReference type="GeneID" id="91086330"/>
<organism evidence="3 4">
    <name type="scientific">Cryptococcus depauperatus CBS 7841</name>
    <dbReference type="NCBI Taxonomy" id="1295531"/>
    <lineage>
        <taxon>Eukaryota</taxon>
        <taxon>Fungi</taxon>
        <taxon>Dikarya</taxon>
        <taxon>Basidiomycota</taxon>
        <taxon>Agaricomycotina</taxon>
        <taxon>Tremellomycetes</taxon>
        <taxon>Tremellales</taxon>
        <taxon>Cryptococcaceae</taxon>
        <taxon>Cryptococcus</taxon>
    </lineage>
</organism>
<dbReference type="RefSeq" id="XP_066067643.1">
    <property type="nucleotide sequence ID" value="XM_066211546.1"/>
</dbReference>
<feature type="region of interest" description="Disordered" evidence="1">
    <location>
        <begin position="499"/>
        <end position="522"/>
    </location>
</feature>
<feature type="compositionally biased region" description="Low complexity" evidence="1">
    <location>
        <begin position="800"/>
        <end position="816"/>
    </location>
</feature>
<dbReference type="EMBL" id="CP143785">
    <property type="protein sequence ID" value="WVN86943.1"/>
    <property type="molecule type" value="Genomic_DNA"/>
</dbReference>
<feature type="region of interest" description="Disordered" evidence="1">
    <location>
        <begin position="1030"/>
        <end position="1078"/>
    </location>
</feature>
<feature type="region of interest" description="Disordered" evidence="1">
    <location>
        <begin position="179"/>
        <end position="201"/>
    </location>
</feature>
<feature type="compositionally biased region" description="Low complexity" evidence="1">
    <location>
        <begin position="7"/>
        <end position="27"/>
    </location>
</feature>
<dbReference type="InterPro" id="IPR035899">
    <property type="entry name" value="DBL_dom_sf"/>
</dbReference>
<feature type="compositionally biased region" description="Pro residues" evidence="1">
    <location>
        <begin position="628"/>
        <end position="643"/>
    </location>
</feature>
<proteinExistence type="predicted"/>
<evidence type="ECO:0000259" key="2">
    <source>
        <dbReference type="PROSITE" id="PS50010"/>
    </source>
</evidence>
<dbReference type="Proteomes" id="UP000094043">
    <property type="component" value="Chromosome 2"/>
</dbReference>
<feature type="compositionally biased region" description="Polar residues" evidence="1">
    <location>
        <begin position="766"/>
        <end position="778"/>
    </location>
</feature>
<feature type="region of interest" description="Disordered" evidence="1">
    <location>
        <begin position="382"/>
        <end position="407"/>
    </location>
</feature>
<feature type="compositionally biased region" description="Polar residues" evidence="1">
    <location>
        <begin position="1050"/>
        <end position="1077"/>
    </location>
</feature>
<feature type="compositionally biased region" description="Basic and acidic residues" evidence="1">
    <location>
        <begin position="504"/>
        <end position="516"/>
    </location>
</feature>
<evidence type="ECO:0000313" key="3">
    <source>
        <dbReference type="EMBL" id="WVN86943.1"/>
    </source>
</evidence>
<protein>
    <recommendedName>
        <fullName evidence="2">DH domain-containing protein</fullName>
    </recommendedName>
</protein>
<feature type="compositionally biased region" description="Polar residues" evidence="1">
    <location>
        <begin position="123"/>
        <end position="134"/>
    </location>
</feature>
<feature type="region of interest" description="Disordered" evidence="1">
    <location>
        <begin position="553"/>
        <end position="588"/>
    </location>
</feature>
<evidence type="ECO:0000256" key="1">
    <source>
        <dbReference type="SAM" id="MobiDB-lite"/>
    </source>
</evidence>
<reference evidence="3" key="1">
    <citation type="submission" date="2016-06" db="EMBL/GenBank/DDBJ databases">
        <authorList>
            <person name="Cuomo C."/>
            <person name="Litvintseva A."/>
            <person name="Heitman J."/>
            <person name="Chen Y."/>
            <person name="Sun S."/>
            <person name="Springer D."/>
            <person name="Dromer F."/>
            <person name="Young S."/>
            <person name="Zeng Q."/>
            <person name="Chapman S."/>
            <person name="Gujja S."/>
            <person name="Saif S."/>
            <person name="Birren B."/>
        </authorList>
    </citation>
    <scope>NUCLEOTIDE SEQUENCE</scope>
    <source>
        <strain evidence="3">CBS 7841</strain>
    </source>
</reference>
<sequence>MKLVKMSSSMTLGSHSSTSPSVNTSWTEPATETDVARPTSPTRPGLSRKRRSKFGEKKYPPSSYTPGNGWTFGRMRSFKGDIMARETTSGSEGEADPIVDGVKDAAANDPLLSQVYSLPPVTPSDSWDKSTASPSELVEPLPTKSRIGLAVSTDELPGTASRLQTTLAAQVILQGSNYPPNSQVMMAPPSRRSSHKEGAPNKLTKKRPMLATLDKYHPVDPANADGAAANPYTSYDASSRSSQIHDFSTDPSPIPPILPLPSLSPLCRTLPLPEGAAPPERVASDMYYFLNRNASTATSHASSSSAAGPSTEESLMLITPSDHHIAFVPYKEIGAVSEGVQFGMPVEGINQVTSNEMVHLVNEEVVQDNAVYPLRDLSLGRQGYRRSSQGSPTASKGSSSDTVAPNGSTMALRVKTEFSPKLHKEISSDKFKSPDSLTPLPQHNPPDLSLLHIGDSATERLHSPSFSASIATNSAYSVGDFVSATPFVLSQAHAIALSPTEDASGSRRMEGGEGVHKRSAVSDQLSQMSENFCPQIPNIDSSLIINPTKRSALSDKDGLLSPPSTSHHTREYHSRPAPPPPHLPPIMHHYSKSRHLSISPTLERPDVQTLGPASRESLGTPMSQSTTVPPPSQPVSPGKPTPLPIERSTSFGKMLRKLSMGRGSGKKKKKGKGKKTCTEDKGFANEGVSGSGDTSDFAFGISYFKDLKSASLGSPLTRRATKLMTASPETFTPHSVEQKIKGGTTLSPTRSQPLRDRIKSEHGTSAKRSNTMPAQTRTPPFAPYASTVTSAGLLMVGPNSESTSISPSASTSTRTSNIDIPGSHSTANSPFVEEAYTQPKEGTAYSGTESDNGPELSDSLPTWSTLLGPYTPPELLSLPSYFKLPRTYSPSAPSSPRDQSHLLSLDEHKHHSHEVRRRFRQSLVHIKDDRQFAYMLEEFARIESDPRARMALGGGISLASMAKSPEEDGDREIDTEEGRVLMKSKQRDIIGTKAKQQSIAAWFVTREIVQGEGRHARLLARGLRIARTAAGKSKDRDFTSTSPVPLFSKTAPSSASEQPEISFSASQPKSHNRTGSVPSILRKRRSSLSDQRPQQSQQPAANLLVDSATRSLFPNRRVSTFSLSHTSLTPPKTSTLALTAIPPSTSALTTLLVRLPALLDISLNLSSAFSHDVSPFGVAQAFIQMEETLTREVALWAGEVGGVIVSGITETLNKLMESEKKKKRKNETLQMHEEEEEEGDERVAYLDIILMPIQRASRYKLLFQELSTKIPPASTTHHKILSAIEASQRLAVQCDACQLLDLELLRRQERKTKKVRPVSAGASHKSMALWGTTVEYN</sequence>
<gene>
    <name evidence="3" type="ORF">L203_102118</name>
</gene>
<name>A0AAJ8JR74_9TREE</name>
<feature type="region of interest" description="Disordered" evidence="1">
    <location>
        <begin position="734"/>
        <end position="780"/>
    </location>
</feature>
<dbReference type="SUPFAM" id="SSF48065">
    <property type="entry name" value="DBL homology domain (DH-domain)"/>
    <property type="match status" value="1"/>
</dbReference>
<feature type="region of interest" description="Disordered" evidence="1">
    <location>
        <begin position="1083"/>
        <end position="1102"/>
    </location>
</feature>
<feature type="compositionally biased region" description="Basic and acidic residues" evidence="1">
    <location>
        <begin position="753"/>
        <end position="764"/>
    </location>
</feature>
<keyword evidence="4" id="KW-1185">Reference proteome</keyword>
<dbReference type="Gene3D" id="1.20.900.10">
    <property type="entry name" value="Dbl homology (DH) domain"/>
    <property type="match status" value="1"/>
</dbReference>
<feature type="region of interest" description="Disordered" evidence="1">
    <location>
        <begin position="119"/>
        <end position="139"/>
    </location>
</feature>
<dbReference type="GO" id="GO:0005085">
    <property type="term" value="F:guanyl-nucleotide exchange factor activity"/>
    <property type="evidence" value="ECO:0007669"/>
    <property type="project" value="InterPro"/>
</dbReference>
<feature type="region of interest" description="Disordered" evidence="1">
    <location>
        <begin position="798"/>
        <end position="830"/>
    </location>
</feature>
<dbReference type="KEGG" id="cdep:91086330"/>
<feature type="compositionally biased region" description="Basic residues" evidence="1">
    <location>
        <begin position="664"/>
        <end position="675"/>
    </location>
</feature>
<reference evidence="3" key="3">
    <citation type="submission" date="2024-01" db="EMBL/GenBank/DDBJ databases">
        <authorList>
            <person name="Coelho M.A."/>
            <person name="David-Palma M."/>
            <person name="Shea T."/>
            <person name="Sun S."/>
            <person name="Cuomo C.A."/>
            <person name="Heitman J."/>
        </authorList>
    </citation>
    <scope>NUCLEOTIDE SEQUENCE</scope>
    <source>
        <strain evidence="3">CBS 7841</strain>
    </source>
</reference>
<evidence type="ECO:0000313" key="4">
    <source>
        <dbReference type="Proteomes" id="UP000094043"/>
    </source>
</evidence>
<accession>A0AAJ8JR74</accession>
<dbReference type="PROSITE" id="PS50010">
    <property type="entry name" value="DH_2"/>
    <property type="match status" value="1"/>
</dbReference>